<name>A0ABS5SBW3_9BACT</name>
<feature type="domain" description="Nitroreductase" evidence="1">
    <location>
        <begin position="7"/>
        <end position="61"/>
    </location>
</feature>
<dbReference type="Proteomes" id="UP000756860">
    <property type="component" value="Unassembled WGS sequence"/>
</dbReference>
<dbReference type="SUPFAM" id="SSF55469">
    <property type="entry name" value="FMN-dependent nitroreductase-like"/>
    <property type="match status" value="1"/>
</dbReference>
<evidence type="ECO:0000313" key="3">
    <source>
        <dbReference type="Proteomes" id="UP000756860"/>
    </source>
</evidence>
<dbReference type="PANTHER" id="PTHR23026">
    <property type="entry name" value="NADPH NITROREDUCTASE"/>
    <property type="match status" value="1"/>
</dbReference>
<proteinExistence type="predicted"/>
<dbReference type="Gene3D" id="3.40.109.10">
    <property type="entry name" value="NADH Oxidase"/>
    <property type="match status" value="1"/>
</dbReference>
<keyword evidence="3" id="KW-1185">Reference proteome</keyword>
<gene>
    <name evidence="2" type="ORF">KI810_07305</name>
</gene>
<comment type="caution">
    <text evidence="2">The sequence shown here is derived from an EMBL/GenBank/DDBJ whole genome shotgun (WGS) entry which is preliminary data.</text>
</comment>
<dbReference type="CDD" id="cd02136">
    <property type="entry name" value="PnbA_NfnB-like"/>
    <property type="match status" value="1"/>
</dbReference>
<accession>A0ABS5SBW3</accession>
<sequence length="167" mass="18533">MDILEAIRTRRSVREFTAEPVTPEQVTEILSAGRWAPSGLNNQPWRFVVVRREGKRQELAALTKYRRIIDGAPLAIAVFCDREAMYNDTKDHQGAGACLQNMLLAVHGLGLGAVWLGEILNRSAEVNAVLELPARYELMAVLAVGHPASCNQRSGRKGMEELLLKEL</sequence>
<dbReference type="Pfam" id="PF00881">
    <property type="entry name" value="Nitroreductase"/>
    <property type="match status" value="1"/>
</dbReference>
<reference evidence="2 3" key="1">
    <citation type="submission" date="2021-05" db="EMBL/GenBank/DDBJ databases">
        <title>The draft genome of Geobacter luticola JCM 17780.</title>
        <authorList>
            <person name="Xu Z."/>
            <person name="Masuda Y."/>
            <person name="Itoh H."/>
            <person name="Senoo K."/>
        </authorList>
    </citation>
    <scope>NUCLEOTIDE SEQUENCE [LARGE SCALE GENOMIC DNA]</scope>
    <source>
        <strain evidence="2 3">JCM 17780</strain>
    </source>
</reference>
<dbReference type="RefSeq" id="WP_214174851.1">
    <property type="nucleotide sequence ID" value="NZ_JAHCVK010000002.1"/>
</dbReference>
<dbReference type="InterPro" id="IPR000415">
    <property type="entry name" value="Nitroreductase-like"/>
</dbReference>
<dbReference type="PANTHER" id="PTHR23026:SF123">
    <property type="entry name" value="NAD(P)H NITROREDUCTASE RV3131-RELATED"/>
    <property type="match status" value="1"/>
</dbReference>
<organism evidence="2 3">
    <name type="scientific">Geomobilimonas luticola</name>
    <dbReference type="NCBI Taxonomy" id="1114878"/>
    <lineage>
        <taxon>Bacteria</taxon>
        <taxon>Pseudomonadati</taxon>
        <taxon>Thermodesulfobacteriota</taxon>
        <taxon>Desulfuromonadia</taxon>
        <taxon>Geobacterales</taxon>
        <taxon>Geobacteraceae</taxon>
        <taxon>Geomobilimonas</taxon>
    </lineage>
</organism>
<dbReference type="EMBL" id="JAHCVK010000002">
    <property type="protein sequence ID" value="MBT0652858.1"/>
    <property type="molecule type" value="Genomic_DNA"/>
</dbReference>
<dbReference type="InterPro" id="IPR029479">
    <property type="entry name" value="Nitroreductase"/>
</dbReference>
<dbReference type="InterPro" id="IPR050627">
    <property type="entry name" value="Nitroreductase/BluB"/>
</dbReference>
<protein>
    <submittedName>
        <fullName evidence="2">Nitroreductase</fullName>
    </submittedName>
</protein>
<evidence type="ECO:0000313" key="2">
    <source>
        <dbReference type="EMBL" id="MBT0652858.1"/>
    </source>
</evidence>
<evidence type="ECO:0000259" key="1">
    <source>
        <dbReference type="Pfam" id="PF00881"/>
    </source>
</evidence>